<comment type="caution">
    <text evidence="8">The sequence shown here is derived from an EMBL/GenBank/DDBJ whole genome shotgun (WGS) entry which is preliminary data.</text>
</comment>
<dbReference type="AlphaFoldDB" id="A0A150HYY4"/>
<dbReference type="PANTHER" id="PTHR43829:SF9">
    <property type="entry name" value="AQUAPORIN-9"/>
    <property type="match status" value="1"/>
</dbReference>
<dbReference type="InterPro" id="IPR000425">
    <property type="entry name" value="MIP"/>
</dbReference>
<proteinExistence type="inferred from homology"/>
<evidence type="ECO:0000256" key="1">
    <source>
        <dbReference type="ARBA" id="ARBA00004141"/>
    </source>
</evidence>
<dbReference type="PATRIC" id="fig|52133.19.peg.497"/>
<dbReference type="CDD" id="cd00333">
    <property type="entry name" value="MIP"/>
    <property type="match status" value="1"/>
</dbReference>
<dbReference type="Pfam" id="PF00230">
    <property type="entry name" value="MIP"/>
    <property type="match status" value="1"/>
</dbReference>
<dbReference type="PANTHER" id="PTHR43829">
    <property type="entry name" value="AQUAPORIN OR AQUAGLYCEROPORIN RELATED"/>
    <property type="match status" value="1"/>
</dbReference>
<dbReference type="Gene3D" id="1.20.1080.10">
    <property type="entry name" value="Glycerol uptake facilitator protein"/>
    <property type="match status" value="1"/>
</dbReference>
<keyword evidence="5" id="KW-1133">Transmembrane helix</keyword>
<keyword evidence="3 7" id="KW-0813">Transport</keyword>
<dbReference type="RefSeq" id="WP_061523869.1">
    <property type="nucleotide sequence ID" value="NZ_JRHX01000026.1"/>
</dbReference>
<dbReference type="InterPro" id="IPR023271">
    <property type="entry name" value="Aquaporin-like"/>
</dbReference>
<dbReference type="PRINTS" id="PR00783">
    <property type="entry name" value="MINTRINSICP"/>
</dbReference>
<evidence type="ECO:0000256" key="2">
    <source>
        <dbReference type="ARBA" id="ARBA00006175"/>
    </source>
</evidence>
<comment type="subcellular location">
    <subcellularLocation>
        <location evidence="1">Membrane</location>
        <topology evidence="1">Multi-pass membrane protein</topology>
    </subcellularLocation>
</comment>
<evidence type="ECO:0000256" key="6">
    <source>
        <dbReference type="ARBA" id="ARBA00023136"/>
    </source>
</evidence>
<evidence type="ECO:0000313" key="9">
    <source>
        <dbReference type="Proteomes" id="UP000075544"/>
    </source>
</evidence>
<keyword evidence="4 7" id="KW-0812">Transmembrane</keyword>
<accession>A0A150HYY4</accession>
<reference evidence="8 9" key="1">
    <citation type="journal article" date="2016" name="Sci. Rep.">
        <title>Genomic and phenotypic characterization of the species Acinetobacter venetianus.</title>
        <authorList>
            <person name="Fondi M."/>
            <person name="Maida I."/>
            <person name="Perrin E."/>
            <person name="Orlandini V."/>
            <person name="La Torre L."/>
            <person name="Bosi E."/>
            <person name="Negroni A."/>
            <person name="Zanaroli G."/>
            <person name="Fava F."/>
            <person name="Decorosi F."/>
            <person name="Giovannetti L."/>
            <person name="Viti C."/>
            <person name="Vaneechoutte M."/>
            <person name="Dijkshoorn L."/>
            <person name="Fani R."/>
        </authorList>
    </citation>
    <scope>NUCLEOTIDE SEQUENCE [LARGE SCALE GENOMIC DNA]</scope>
    <source>
        <strain evidence="8 9">LUH13518</strain>
    </source>
</reference>
<dbReference type="PROSITE" id="PS00221">
    <property type="entry name" value="MIP"/>
    <property type="match status" value="1"/>
</dbReference>
<evidence type="ECO:0000256" key="3">
    <source>
        <dbReference type="ARBA" id="ARBA00022448"/>
    </source>
</evidence>
<protein>
    <submittedName>
        <fullName evidence="8">Glycerol uptake facilitator protein</fullName>
    </submittedName>
</protein>
<dbReference type="Proteomes" id="UP000075544">
    <property type="component" value="Unassembled WGS sequence"/>
</dbReference>
<dbReference type="EMBL" id="JRHX01000026">
    <property type="protein sequence ID" value="KXZ72481.1"/>
    <property type="molecule type" value="Genomic_DNA"/>
</dbReference>
<gene>
    <name evidence="8" type="primary">glpF</name>
    <name evidence="8" type="ORF">AVENLUH13518_00474</name>
</gene>
<name>A0A150HYY4_9GAMM</name>
<evidence type="ECO:0000256" key="4">
    <source>
        <dbReference type="ARBA" id="ARBA00022692"/>
    </source>
</evidence>
<dbReference type="InterPro" id="IPR022357">
    <property type="entry name" value="MIP_CS"/>
</dbReference>
<dbReference type="GO" id="GO:0015254">
    <property type="term" value="F:glycerol channel activity"/>
    <property type="evidence" value="ECO:0007669"/>
    <property type="project" value="TreeGrafter"/>
</dbReference>
<comment type="similarity">
    <text evidence="2 7">Belongs to the MIP/aquaporin (TC 1.A.8) family.</text>
</comment>
<evidence type="ECO:0000256" key="7">
    <source>
        <dbReference type="RuleBase" id="RU000477"/>
    </source>
</evidence>
<keyword evidence="6" id="KW-0472">Membrane</keyword>
<dbReference type="NCBIfam" id="TIGR00861">
    <property type="entry name" value="MIP"/>
    <property type="match status" value="1"/>
</dbReference>
<dbReference type="SUPFAM" id="SSF81338">
    <property type="entry name" value="Aquaporin-like"/>
    <property type="match status" value="1"/>
</dbReference>
<dbReference type="GO" id="GO:0005886">
    <property type="term" value="C:plasma membrane"/>
    <property type="evidence" value="ECO:0007669"/>
    <property type="project" value="TreeGrafter"/>
</dbReference>
<sequence length="280" mass="29822">MSRSEPTLLGQCVAEFFATAVFLSFGIGVVAALKLAGASLGLWEISLVWGLAVALAVYLSAGISGAHLNPAVTIALALFAGFDKRKVPFYIISQVAGAALGALLVYSLYSNLFIDYEQSHNMVRGSVESLELAGIFSTYPHHLLSIGQAFMVEMFITMLLLWLIMAIGDDGNGLPRGPLAPLLVGLLVAVIGASFGPLTGFAMNPARDFGPKMVAYFSGWGPIAFTGGRDIPYFIVPIIAPIVGACLGVLGYKLFFSHFLVNHQVEVKSNTEKQISEMQS</sequence>
<dbReference type="InterPro" id="IPR050363">
    <property type="entry name" value="MIP/Aquaporin"/>
</dbReference>
<evidence type="ECO:0000313" key="8">
    <source>
        <dbReference type="EMBL" id="KXZ72481.1"/>
    </source>
</evidence>
<evidence type="ECO:0000256" key="5">
    <source>
        <dbReference type="ARBA" id="ARBA00022989"/>
    </source>
</evidence>
<organism evidence="8 9">
    <name type="scientific">Acinetobacter venetianus</name>
    <dbReference type="NCBI Taxonomy" id="52133"/>
    <lineage>
        <taxon>Bacteria</taxon>
        <taxon>Pseudomonadati</taxon>
        <taxon>Pseudomonadota</taxon>
        <taxon>Gammaproteobacteria</taxon>
        <taxon>Moraxellales</taxon>
        <taxon>Moraxellaceae</taxon>
        <taxon>Acinetobacter</taxon>
    </lineage>
</organism>